<accession>A0A164LLM2</accession>
<evidence type="ECO:0000313" key="1">
    <source>
        <dbReference type="EMBL" id="KZD56480.1"/>
    </source>
</evidence>
<reference evidence="1 2" key="1">
    <citation type="submission" date="2015-09" db="EMBL/GenBank/DDBJ databases">
        <title>Bacillus cereus food isolates.</title>
        <authorList>
            <person name="Boekhorst J."/>
        </authorList>
    </citation>
    <scope>NUCLEOTIDE SEQUENCE [LARGE SCALE GENOMIC DNA]</scope>
    <source>
        <strain evidence="1 2">B4088</strain>
    </source>
</reference>
<name>A0A164LLM2_BACCE</name>
<protein>
    <submittedName>
        <fullName evidence="1">Arsenical resistance operon repressor</fullName>
    </submittedName>
</protein>
<dbReference type="Gene3D" id="1.10.10.10">
    <property type="entry name" value="Winged helix-like DNA-binding domain superfamily/Winged helix DNA-binding domain"/>
    <property type="match status" value="1"/>
</dbReference>
<dbReference type="EMBL" id="LJKE01000096">
    <property type="protein sequence ID" value="KZD56480.1"/>
    <property type="molecule type" value="Genomic_DNA"/>
</dbReference>
<proteinExistence type="predicted"/>
<dbReference type="InterPro" id="IPR036388">
    <property type="entry name" value="WH-like_DNA-bd_sf"/>
</dbReference>
<dbReference type="Proteomes" id="UP000076482">
    <property type="component" value="Unassembled WGS sequence"/>
</dbReference>
<gene>
    <name evidence="1" type="ORF">B4088_5108</name>
</gene>
<dbReference type="AlphaFoldDB" id="A0A164LLM2"/>
<evidence type="ECO:0000313" key="2">
    <source>
        <dbReference type="Proteomes" id="UP000076482"/>
    </source>
</evidence>
<organism evidence="1 2">
    <name type="scientific">Bacillus cereus</name>
    <dbReference type="NCBI Taxonomy" id="1396"/>
    <lineage>
        <taxon>Bacteria</taxon>
        <taxon>Bacillati</taxon>
        <taxon>Bacillota</taxon>
        <taxon>Bacilli</taxon>
        <taxon>Bacillales</taxon>
        <taxon>Bacillaceae</taxon>
        <taxon>Bacillus</taxon>
        <taxon>Bacillus cereus group</taxon>
    </lineage>
</organism>
<sequence>MSYHLKLLLSSKIITKHNQAQWSFYEVNHEEIKKLVSPAVYEMLIKRAVESK</sequence>
<comment type="caution">
    <text evidence="1">The sequence shown here is derived from an EMBL/GenBank/DDBJ whole genome shotgun (WGS) entry which is preliminary data.</text>
</comment>
<dbReference type="PATRIC" id="fig|1396.432.peg.1430"/>